<dbReference type="EMBL" id="QGKY02002305">
    <property type="protein sequence ID" value="KAF2531879.1"/>
    <property type="molecule type" value="Genomic_DNA"/>
</dbReference>
<evidence type="ECO:0000313" key="2">
    <source>
        <dbReference type="EMBL" id="KAF2531879.1"/>
    </source>
</evidence>
<gene>
    <name evidence="2" type="ORF">F2Q70_00031796</name>
</gene>
<dbReference type="AlphaFoldDB" id="A0A8S9FG42"/>
<name>A0A8S9FG42_BRACR</name>
<organism evidence="2">
    <name type="scientific">Brassica cretica</name>
    <name type="common">Mustard</name>
    <dbReference type="NCBI Taxonomy" id="69181"/>
    <lineage>
        <taxon>Eukaryota</taxon>
        <taxon>Viridiplantae</taxon>
        <taxon>Streptophyta</taxon>
        <taxon>Embryophyta</taxon>
        <taxon>Tracheophyta</taxon>
        <taxon>Spermatophyta</taxon>
        <taxon>Magnoliopsida</taxon>
        <taxon>eudicotyledons</taxon>
        <taxon>Gunneridae</taxon>
        <taxon>Pentapetalae</taxon>
        <taxon>rosids</taxon>
        <taxon>malvids</taxon>
        <taxon>Brassicales</taxon>
        <taxon>Brassicaceae</taxon>
        <taxon>Brassiceae</taxon>
        <taxon>Brassica</taxon>
    </lineage>
</organism>
<proteinExistence type="predicted"/>
<evidence type="ECO:0000256" key="1">
    <source>
        <dbReference type="SAM" id="MobiDB-lite"/>
    </source>
</evidence>
<reference evidence="2" key="1">
    <citation type="submission" date="2019-12" db="EMBL/GenBank/DDBJ databases">
        <title>Genome sequencing and annotation of Brassica cretica.</title>
        <authorList>
            <person name="Studholme D.J."/>
            <person name="Sarris P.F."/>
        </authorList>
    </citation>
    <scope>NUCLEOTIDE SEQUENCE</scope>
    <source>
        <strain evidence="2">PFS-102/07</strain>
        <tissue evidence="2">Leaf</tissue>
    </source>
</reference>
<sequence length="108" mass="11755">MDRPPPISPVRGSWVTAATGKQVWEVLMKGILMDKYTPPLCFSRRDKAVATDLASIGARTKPLEPLEVTSPRARSVHAPLRRVADFAAGEFPGKPPPPSVVAVGDRRR</sequence>
<feature type="region of interest" description="Disordered" evidence="1">
    <location>
        <begin position="87"/>
        <end position="108"/>
    </location>
</feature>
<comment type="caution">
    <text evidence="2">The sequence shown here is derived from an EMBL/GenBank/DDBJ whole genome shotgun (WGS) entry which is preliminary data.</text>
</comment>
<accession>A0A8S9FG42</accession>
<protein>
    <submittedName>
        <fullName evidence="2">Uncharacterized protein</fullName>
    </submittedName>
</protein>